<evidence type="ECO:0000313" key="2">
    <source>
        <dbReference type="EMBL" id="RPB21823.1"/>
    </source>
</evidence>
<name>A0A3N4LG10_9PEZI</name>
<proteinExistence type="predicted"/>
<dbReference type="Proteomes" id="UP000267821">
    <property type="component" value="Unassembled WGS sequence"/>
</dbReference>
<dbReference type="EMBL" id="ML121556">
    <property type="protein sequence ID" value="RPB21823.1"/>
    <property type="molecule type" value="Genomic_DNA"/>
</dbReference>
<feature type="compositionally biased region" description="Pro residues" evidence="1">
    <location>
        <begin position="267"/>
        <end position="278"/>
    </location>
</feature>
<protein>
    <submittedName>
        <fullName evidence="2">Uncharacterized protein</fullName>
    </submittedName>
</protein>
<accession>A0A3N4LG10</accession>
<feature type="region of interest" description="Disordered" evidence="1">
    <location>
        <begin position="335"/>
        <end position="356"/>
    </location>
</feature>
<feature type="region of interest" description="Disordered" evidence="1">
    <location>
        <begin position="259"/>
        <end position="283"/>
    </location>
</feature>
<keyword evidence="3" id="KW-1185">Reference proteome</keyword>
<dbReference type="AlphaFoldDB" id="A0A3N4LG10"/>
<sequence length="867" mass="95797">MGKNDKLFFPIQQGWDTNKVVAIIDGKAYRTLGSYSVWGTSGGRPDITKHIDPISKGAILFDSDNAALPSRIEVIEPAHLDTLIESEKAALVALVSYCNKLLHLTTPEEDVDMLIRGERESAPSPERDADPNPYSAELLNLKQERTPTKRQEMQDLELEEVLNKELTGMTVEDRVIELRLALEDDQVWRKEEREEERELREKEIADLLCYICELQKEYREGHGEVMGALAIQVNDIREALSLLNRHMANQIKSLSKQVAELTTQSIAPPPPPPPPPLQPSVVQPMSEPFFTSPTGEIRYMTPGTAEEAATLARFESAAGAEGAAVLNRTVILDSTSPTQSTSLSPQQQSVATTTPFGGATHNITVIPDSTSLTQCTLPYVGEVTLVKAELEIGISEKPSRDSYMEGNSPICNLGASGAPLKCSRYGDSSTPSTEATISKLEPIGEASRGANKTSSEYIRDLDSHMSNSVAACDQGLRKPLTQEETKAEIRRYEAETEAMVWRADANPLIEGKKEVKEDIVEAEVITAMEKKEKEEQTSAQGDRGSPTGANATPQCICMAIGARQATPGQQRSGAGTGANATPIIPGKAPRPGILEETNSAGAHLAEGKPGKVLFTGCPIIPARGDEWKRSFLAGFNAKRERLAPETPICATHVSFALSYPSERVVTIHHPPNTKHEEIIRAVARVQREMYNNYIQHPNKSLVSILQETTELVAPGLQGPRGEKAWDTAESICRDLKLTRATRPPKWLVKGKGDEYEGKRCSLRFSVITASLRAIKSPLPIPYNKGKIYLYQRWDDKAFYVDELKYMVVEPRPSYFPEPVQTWGTCTYCYRVNYTEDTCWSRKNAQAWANYNKYQEAAIARNRKGNTT</sequence>
<reference evidence="2 3" key="1">
    <citation type="journal article" date="2018" name="Nat. Ecol. Evol.">
        <title>Pezizomycetes genomes reveal the molecular basis of ectomycorrhizal truffle lifestyle.</title>
        <authorList>
            <person name="Murat C."/>
            <person name="Payen T."/>
            <person name="Noel B."/>
            <person name="Kuo A."/>
            <person name="Morin E."/>
            <person name="Chen J."/>
            <person name="Kohler A."/>
            <person name="Krizsan K."/>
            <person name="Balestrini R."/>
            <person name="Da Silva C."/>
            <person name="Montanini B."/>
            <person name="Hainaut M."/>
            <person name="Levati E."/>
            <person name="Barry K.W."/>
            <person name="Belfiori B."/>
            <person name="Cichocki N."/>
            <person name="Clum A."/>
            <person name="Dockter R.B."/>
            <person name="Fauchery L."/>
            <person name="Guy J."/>
            <person name="Iotti M."/>
            <person name="Le Tacon F."/>
            <person name="Lindquist E.A."/>
            <person name="Lipzen A."/>
            <person name="Malagnac F."/>
            <person name="Mello A."/>
            <person name="Molinier V."/>
            <person name="Miyauchi S."/>
            <person name="Poulain J."/>
            <person name="Riccioni C."/>
            <person name="Rubini A."/>
            <person name="Sitrit Y."/>
            <person name="Splivallo R."/>
            <person name="Traeger S."/>
            <person name="Wang M."/>
            <person name="Zifcakova L."/>
            <person name="Wipf D."/>
            <person name="Zambonelli A."/>
            <person name="Paolocci F."/>
            <person name="Nowrousian M."/>
            <person name="Ottonello S."/>
            <person name="Baldrian P."/>
            <person name="Spatafora J.W."/>
            <person name="Henrissat B."/>
            <person name="Nagy L.G."/>
            <person name="Aury J.M."/>
            <person name="Wincker P."/>
            <person name="Grigoriev I.V."/>
            <person name="Bonfante P."/>
            <person name="Martin F.M."/>
        </authorList>
    </citation>
    <scope>NUCLEOTIDE SEQUENCE [LARGE SCALE GENOMIC DNA]</scope>
    <source>
        <strain evidence="2 3">ATCC MYA-4762</strain>
    </source>
</reference>
<dbReference type="InParanoid" id="A0A3N4LG10"/>
<feature type="region of interest" description="Disordered" evidence="1">
    <location>
        <begin position="529"/>
        <end position="550"/>
    </location>
</feature>
<feature type="compositionally biased region" description="Low complexity" evidence="1">
    <location>
        <begin position="335"/>
        <end position="349"/>
    </location>
</feature>
<gene>
    <name evidence="2" type="ORF">L211DRAFT_851056</name>
</gene>
<organism evidence="2 3">
    <name type="scientific">Terfezia boudieri ATCC MYA-4762</name>
    <dbReference type="NCBI Taxonomy" id="1051890"/>
    <lineage>
        <taxon>Eukaryota</taxon>
        <taxon>Fungi</taxon>
        <taxon>Dikarya</taxon>
        <taxon>Ascomycota</taxon>
        <taxon>Pezizomycotina</taxon>
        <taxon>Pezizomycetes</taxon>
        <taxon>Pezizales</taxon>
        <taxon>Pezizaceae</taxon>
        <taxon>Terfezia</taxon>
    </lineage>
</organism>
<feature type="region of interest" description="Disordered" evidence="1">
    <location>
        <begin position="566"/>
        <end position="589"/>
    </location>
</feature>
<evidence type="ECO:0000256" key="1">
    <source>
        <dbReference type="SAM" id="MobiDB-lite"/>
    </source>
</evidence>
<evidence type="ECO:0000313" key="3">
    <source>
        <dbReference type="Proteomes" id="UP000267821"/>
    </source>
</evidence>